<dbReference type="PANTHER" id="PTHR12756">
    <property type="entry name" value="CYTOSOLIC CARBOXYPEPTIDASE"/>
    <property type="match status" value="1"/>
</dbReference>
<reference evidence="5 6" key="1">
    <citation type="submission" date="2013-11" db="EMBL/GenBank/DDBJ databases">
        <title>Genome sequencing of Stegodyphus mimosarum.</title>
        <authorList>
            <person name="Bechsgaard J."/>
        </authorList>
    </citation>
    <scope>NUCLEOTIDE SEQUENCE [LARGE SCALE GENOMIC DNA]</scope>
</reference>
<dbReference type="EMBL" id="KK118019">
    <property type="protein sequence ID" value="KFM71991.1"/>
    <property type="molecule type" value="Genomic_DNA"/>
</dbReference>
<keyword evidence="5" id="KW-0378">Hydrolase</keyword>
<protein>
    <submittedName>
        <fullName evidence="5">Cytosolic carboxypeptidase-like protein 5</fullName>
    </submittedName>
</protein>
<keyword evidence="6" id="KW-1185">Reference proteome</keyword>
<dbReference type="Gene3D" id="3.40.630.10">
    <property type="entry name" value="Zn peptidases"/>
    <property type="match status" value="1"/>
</dbReference>
<dbReference type="Gene3D" id="2.60.40.3120">
    <property type="match status" value="1"/>
</dbReference>
<dbReference type="Proteomes" id="UP000054359">
    <property type="component" value="Unassembled WGS sequence"/>
</dbReference>
<keyword evidence="5" id="KW-0121">Carboxypeptidase</keyword>
<dbReference type="Pfam" id="PF18027">
    <property type="entry name" value="Pepdidase_M14_N"/>
    <property type="match status" value="1"/>
</dbReference>
<dbReference type="OrthoDB" id="10253041at2759"/>
<gene>
    <name evidence="5" type="ORF">X975_02315</name>
</gene>
<comment type="similarity">
    <text evidence="2 3">Belongs to the peptidase M14 family.</text>
</comment>
<proteinExistence type="inferred from homology"/>
<evidence type="ECO:0000313" key="5">
    <source>
        <dbReference type="EMBL" id="KFM71991.1"/>
    </source>
</evidence>
<accession>A0A087U3Q2</accession>
<evidence type="ECO:0000313" key="6">
    <source>
        <dbReference type="Proteomes" id="UP000054359"/>
    </source>
</evidence>
<dbReference type="Pfam" id="PF00246">
    <property type="entry name" value="Peptidase_M14"/>
    <property type="match status" value="1"/>
</dbReference>
<dbReference type="AlphaFoldDB" id="A0A087U3Q2"/>
<name>A0A087U3Q2_STEMI</name>
<dbReference type="STRING" id="407821.A0A087U3Q2"/>
<evidence type="ECO:0000256" key="2">
    <source>
        <dbReference type="ARBA" id="ARBA00005988"/>
    </source>
</evidence>
<dbReference type="PANTHER" id="PTHR12756:SF12">
    <property type="entry name" value="CYTOSOLIC CARBOXYPEPTIDASE-LIKE PROTEIN 5"/>
    <property type="match status" value="1"/>
</dbReference>
<dbReference type="InterPro" id="IPR000834">
    <property type="entry name" value="Peptidase_M14"/>
</dbReference>
<keyword evidence="5" id="KW-0645">Protease</keyword>
<feature type="domain" description="Peptidase M14" evidence="4">
    <location>
        <begin position="206"/>
        <end position="586"/>
    </location>
</feature>
<dbReference type="InterPro" id="IPR040626">
    <property type="entry name" value="Pepdidase_M14_N"/>
</dbReference>
<organism evidence="5 6">
    <name type="scientific">Stegodyphus mimosarum</name>
    <name type="common">African social velvet spider</name>
    <dbReference type="NCBI Taxonomy" id="407821"/>
    <lineage>
        <taxon>Eukaryota</taxon>
        <taxon>Metazoa</taxon>
        <taxon>Ecdysozoa</taxon>
        <taxon>Arthropoda</taxon>
        <taxon>Chelicerata</taxon>
        <taxon>Arachnida</taxon>
        <taxon>Araneae</taxon>
        <taxon>Araneomorphae</taxon>
        <taxon>Entelegynae</taxon>
        <taxon>Eresoidea</taxon>
        <taxon>Eresidae</taxon>
        <taxon>Stegodyphus</taxon>
    </lineage>
</organism>
<dbReference type="GO" id="GO:0004181">
    <property type="term" value="F:metallocarboxypeptidase activity"/>
    <property type="evidence" value="ECO:0007669"/>
    <property type="project" value="InterPro"/>
</dbReference>
<dbReference type="SUPFAM" id="SSF53187">
    <property type="entry name" value="Zn-dependent exopeptidases"/>
    <property type="match status" value="1"/>
</dbReference>
<evidence type="ECO:0000256" key="1">
    <source>
        <dbReference type="ARBA" id="ARBA00001947"/>
    </source>
</evidence>
<comment type="cofactor">
    <cofactor evidence="1">
        <name>Zn(2+)</name>
        <dbReference type="ChEBI" id="CHEBI:29105"/>
    </cofactor>
</comment>
<comment type="caution">
    <text evidence="3">Lacks conserved residue(s) required for the propagation of feature annotation.</text>
</comment>
<dbReference type="InterPro" id="IPR050821">
    <property type="entry name" value="Cytosolic_carboxypeptidase"/>
</dbReference>
<dbReference type="GO" id="GO:0006508">
    <property type="term" value="P:proteolysis"/>
    <property type="evidence" value="ECO:0007669"/>
    <property type="project" value="InterPro"/>
</dbReference>
<evidence type="ECO:0000259" key="4">
    <source>
        <dbReference type="PROSITE" id="PS52035"/>
    </source>
</evidence>
<dbReference type="PROSITE" id="PS52035">
    <property type="entry name" value="PEPTIDASE_M14"/>
    <property type="match status" value="1"/>
</dbReference>
<sequence>MKIECGGLLFTSDLDSGNLDKVEFIESSGDREVKAYASASDKGLPPISNYKYVRRQKGSSETPKSSPVHIKKYMKRKTVYPQLKSAVSTESVSGLNQLIKEFKLWTKPDCSGTPYQTTFRTWFHFGVAGGSPGVVVKFHVMNLNRQGKLYFHGMKPVFKIVPSKDDWKRIPGKVDFRCETDGNFIISFCHTLPQESNTITYFAFTYPFSYTDCQNMLDAIDSKIGSSLYVNKNNKPPDSAIYYCRELLCYSSEGNKVELLTVTSCKGLTMEREKKLPDLFPDDTKPRCHIFENKKVIFISSRVHPGETPSSFVLNGMLHYLIGSKDSIANRLRNLFVFKLIPMLNPDGVLRGHYRADIQGLNLNRIYMVANFQQHPSIYAARTLLLHYHTSYSTPSGSTDTRKNYVKKSRSSQVNTNFSVRRIERNPPSFTSKRLPKDLLNQAKTSLRKHPLHACDTLTRNLNFFSSVPVMLPLVTKSQSTVWGPGGLGVDGNSPKKSKKLSTLKVTKASSLSVSMEDMKEGESSLDPCSECKLPDYPSKKINLESDSSCNCIEASDADDSSSFDCEMRLGEGDASKLLKDVPCLK</sequence>
<dbReference type="GO" id="GO:0008270">
    <property type="term" value="F:zinc ion binding"/>
    <property type="evidence" value="ECO:0007669"/>
    <property type="project" value="InterPro"/>
</dbReference>
<feature type="non-terminal residue" evidence="5">
    <location>
        <position position="586"/>
    </location>
</feature>
<evidence type="ECO:0000256" key="3">
    <source>
        <dbReference type="PROSITE-ProRule" id="PRU01379"/>
    </source>
</evidence>